<organism evidence="1 2">
    <name type="scientific">Ogataea polymorpha</name>
    <dbReference type="NCBI Taxonomy" id="460523"/>
    <lineage>
        <taxon>Eukaryota</taxon>
        <taxon>Fungi</taxon>
        <taxon>Dikarya</taxon>
        <taxon>Ascomycota</taxon>
        <taxon>Saccharomycotina</taxon>
        <taxon>Pichiomycetes</taxon>
        <taxon>Pichiales</taxon>
        <taxon>Pichiaceae</taxon>
        <taxon>Ogataea</taxon>
    </lineage>
</organism>
<evidence type="ECO:0000313" key="1">
    <source>
        <dbReference type="EMBL" id="KAH3661703.1"/>
    </source>
</evidence>
<accession>A0A9P8NWR8</accession>
<proteinExistence type="predicted"/>
<name>A0A9P8NWR8_9ASCO</name>
<keyword evidence="2" id="KW-1185">Reference proteome</keyword>
<dbReference type="AlphaFoldDB" id="A0A9P8NWR8"/>
<sequence>VSENRRLSVQVPFTSFAYLDPSALKALMFNSSDRPENIPTALKLTTALWPSLQKIVTEAYGSEYFSPAMRFLINVVG</sequence>
<protein>
    <submittedName>
        <fullName evidence="1">Uncharacterized protein</fullName>
    </submittedName>
</protein>
<dbReference type="Proteomes" id="UP000788993">
    <property type="component" value="Unassembled WGS sequence"/>
</dbReference>
<comment type="caution">
    <text evidence="1">The sequence shown here is derived from an EMBL/GenBank/DDBJ whole genome shotgun (WGS) entry which is preliminary data.</text>
</comment>
<reference evidence="1" key="2">
    <citation type="submission" date="2021-01" db="EMBL/GenBank/DDBJ databases">
        <authorList>
            <person name="Schikora-Tamarit M.A."/>
        </authorList>
    </citation>
    <scope>NUCLEOTIDE SEQUENCE</scope>
    <source>
        <strain evidence="1">NCAIM Y.01608</strain>
    </source>
</reference>
<feature type="non-terminal residue" evidence="1">
    <location>
        <position position="1"/>
    </location>
</feature>
<evidence type="ECO:0000313" key="2">
    <source>
        <dbReference type="Proteomes" id="UP000788993"/>
    </source>
</evidence>
<reference evidence="1" key="1">
    <citation type="journal article" date="2021" name="Open Biol.">
        <title>Shared evolutionary footprints suggest mitochondrial oxidative damage underlies multiple complex I losses in fungi.</title>
        <authorList>
            <person name="Schikora-Tamarit M.A."/>
            <person name="Marcet-Houben M."/>
            <person name="Nosek J."/>
            <person name="Gabaldon T."/>
        </authorList>
    </citation>
    <scope>NUCLEOTIDE SEQUENCE</scope>
    <source>
        <strain evidence="1">NCAIM Y.01608</strain>
    </source>
</reference>
<gene>
    <name evidence="1" type="ORF">OGATHE_004905</name>
</gene>
<dbReference type="EMBL" id="JAEUBD010001390">
    <property type="protein sequence ID" value="KAH3661703.1"/>
    <property type="molecule type" value="Genomic_DNA"/>
</dbReference>